<evidence type="ECO:0000313" key="5">
    <source>
        <dbReference type="Proteomes" id="UP001597492"/>
    </source>
</evidence>
<feature type="region of interest" description="Disordered" evidence="3">
    <location>
        <begin position="1"/>
        <end position="22"/>
    </location>
</feature>
<dbReference type="Proteomes" id="UP001597492">
    <property type="component" value="Unassembled WGS sequence"/>
</dbReference>
<dbReference type="PANTHER" id="PTHR30244">
    <property type="entry name" value="TRANSAMINASE"/>
    <property type="match status" value="1"/>
</dbReference>
<dbReference type="Pfam" id="PF01041">
    <property type="entry name" value="DegT_DnrJ_EryC1"/>
    <property type="match status" value="1"/>
</dbReference>
<organism evidence="4 5">
    <name type="scientific">Gulosibacter faecalis</name>
    <dbReference type="NCBI Taxonomy" id="272240"/>
    <lineage>
        <taxon>Bacteria</taxon>
        <taxon>Bacillati</taxon>
        <taxon>Actinomycetota</taxon>
        <taxon>Actinomycetes</taxon>
        <taxon>Micrococcales</taxon>
        <taxon>Microbacteriaceae</taxon>
        <taxon>Gulosibacter</taxon>
    </lineage>
</organism>
<reference evidence="5" key="1">
    <citation type="journal article" date="2019" name="Int. J. Syst. Evol. Microbiol.">
        <title>The Global Catalogue of Microorganisms (GCM) 10K type strain sequencing project: providing services to taxonomists for standard genome sequencing and annotation.</title>
        <authorList>
            <consortium name="The Broad Institute Genomics Platform"/>
            <consortium name="The Broad Institute Genome Sequencing Center for Infectious Disease"/>
            <person name="Wu L."/>
            <person name="Ma J."/>
        </authorList>
    </citation>
    <scope>NUCLEOTIDE SEQUENCE [LARGE SCALE GENOMIC DNA]</scope>
    <source>
        <strain evidence="5">TISTR 1514</strain>
    </source>
</reference>
<name>A0ABW5V393_9MICO</name>
<dbReference type="InterPro" id="IPR015421">
    <property type="entry name" value="PyrdxlP-dep_Trfase_major"/>
</dbReference>
<dbReference type="PIRSF" id="PIRSF000390">
    <property type="entry name" value="PLP_StrS"/>
    <property type="match status" value="1"/>
</dbReference>
<feature type="compositionally biased region" description="Low complexity" evidence="3">
    <location>
        <begin position="1"/>
        <end position="19"/>
    </location>
</feature>
<dbReference type="CDD" id="cd00616">
    <property type="entry name" value="AHBA_syn"/>
    <property type="match status" value="1"/>
</dbReference>
<dbReference type="EMBL" id="JBHUNE010000009">
    <property type="protein sequence ID" value="MFD2759294.1"/>
    <property type="molecule type" value="Genomic_DNA"/>
</dbReference>
<evidence type="ECO:0000313" key="4">
    <source>
        <dbReference type="EMBL" id="MFD2759294.1"/>
    </source>
</evidence>
<dbReference type="Gene3D" id="3.40.640.10">
    <property type="entry name" value="Type I PLP-dependent aspartate aminotransferase-like (Major domain)"/>
    <property type="match status" value="1"/>
</dbReference>
<keyword evidence="5" id="KW-1185">Reference proteome</keyword>
<proteinExistence type="inferred from homology"/>
<dbReference type="InterPro" id="IPR000653">
    <property type="entry name" value="DegT/StrS_aminotransferase"/>
</dbReference>
<keyword evidence="2" id="KW-0663">Pyridoxal phosphate</keyword>
<dbReference type="InterPro" id="IPR015424">
    <property type="entry name" value="PyrdxlP-dep_Trfase"/>
</dbReference>
<comment type="caution">
    <text evidence="4">The sequence shown here is derived from an EMBL/GenBank/DDBJ whole genome shotgun (WGS) entry which is preliminary data.</text>
</comment>
<evidence type="ECO:0000256" key="1">
    <source>
        <dbReference type="ARBA" id="ARBA00001933"/>
    </source>
</evidence>
<keyword evidence="4" id="KW-0808">Transferase</keyword>
<dbReference type="SUPFAM" id="SSF53383">
    <property type="entry name" value="PLP-dependent transferases"/>
    <property type="match status" value="1"/>
</dbReference>
<accession>A0ABW5V393</accession>
<gene>
    <name evidence="4" type="ORF">ACFSW7_12995</name>
</gene>
<sequence length="398" mass="41395">MTLTANPATAAGPTAPAGGAKERIFLSPPDVTEAEELAVVRAIRSGWVAPAGPDLTAFEAEVAARVGVAHGVGLSSATAALHLGLLTLGVGPGDVVITSTMTFAATANAITYVGAEPYFIDALPGTGNLDPQLVAQALDELTAAGERVAAIVPVDLFGKAVDYTTLGTIAADYGVPILSDAAESLGATHSGRAAGSFGAASAVSFNGNKIMTTSGGGMLLTDDGELADRVRYYATQARQPVTHYEHVDIGYNYRLSNLLAALGRAQLARLDDMISRRHEVRDAYKALFAEIDGVEVFGTDGDEHDNAWLTSIVVDDEVTGWSAADLSDALAGDDIESRPLWKPMHLQPVFAGARGRITGASERLFDRGLTLPSGSALTDADLDRIHGVIRTVARTGTR</sequence>
<evidence type="ECO:0000256" key="2">
    <source>
        <dbReference type="RuleBase" id="RU004508"/>
    </source>
</evidence>
<keyword evidence="4" id="KW-0032">Aminotransferase</keyword>
<dbReference type="InterPro" id="IPR015422">
    <property type="entry name" value="PyrdxlP-dep_Trfase_small"/>
</dbReference>
<dbReference type="Gene3D" id="3.90.1150.10">
    <property type="entry name" value="Aspartate Aminotransferase, domain 1"/>
    <property type="match status" value="1"/>
</dbReference>
<evidence type="ECO:0000256" key="3">
    <source>
        <dbReference type="SAM" id="MobiDB-lite"/>
    </source>
</evidence>
<dbReference type="RefSeq" id="WP_019618808.1">
    <property type="nucleotide sequence ID" value="NZ_JBHUNE010000009.1"/>
</dbReference>
<comment type="similarity">
    <text evidence="2">Belongs to the DegT/DnrJ/EryC1 family.</text>
</comment>
<protein>
    <submittedName>
        <fullName evidence="4">DegT/DnrJ/EryC1/StrS family aminotransferase</fullName>
    </submittedName>
</protein>
<dbReference type="PANTHER" id="PTHR30244:SF34">
    <property type="entry name" value="DTDP-4-AMINO-4,6-DIDEOXYGALACTOSE TRANSAMINASE"/>
    <property type="match status" value="1"/>
</dbReference>
<comment type="cofactor">
    <cofactor evidence="1">
        <name>pyridoxal 5'-phosphate</name>
        <dbReference type="ChEBI" id="CHEBI:597326"/>
    </cofactor>
</comment>
<dbReference type="GO" id="GO:0008483">
    <property type="term" value="F:transaminase activity"/>
    <property type="evidence" value="ECO:0007669"/>
    <property type="project" value="UniProtKB-KW"/>
</dbReference>